<keyword evidence="1" id="KW-1133">Transmembrane helix</keyword>
<proteinExistence type="predicted"/>
<accession>A0ABM8ISU4</accession>
<organism evidence="2 3">
    <name type="scientific">Pyrodictium abyssi</name>
    <dbReference type="NCBI Taxonomy" id="54256"/>
    <lineage>
        <taxon>Archaea</taxon>
        <taxon>Thermoproteota</taxon>
        <taxon>Thermoprotei</taxon>
        <taxon>Desulfurococcales</taxon>
        <taxon>Pyrodictiaceae</taxon>
        <taxon>Pyrodictium</taxon>
    </lineage>
</organism>
<protein>
    <submittedName>
        <fullName evidence="2">Uncharacterized protein</fullName>
    </submittedName>
</protein>
<reference evidence="2 3" key="1">
    <citation type="submission" date="2023-09" db="EMBL/GenBank/DDBJ databases">
        <title>Pyrofollis japonicus gen. nov. sp. nov., a novel member of the family Pyrodictiaceae isolated from the Iheya North hydrothermal field.</title>
        <authorList>
            <person name="Miyazaki U."/>
            <person name="Sanari M."/>
            <person name="Tame A."/>
            <person name="Kitajima M."/>
            <person name="Okamoto A."/>
            <person name="Sawayama S."/>
            <person name="Miyazaki J."/>
            <person name="Takai K."/>
            <person name="Nakagawa S."/>
        </authorList>
    </citation>
    <scope>NUCLEOTIDE SEQUENCE [LARGE SCALE GENOMIC DNA]</scope>
    <source>
        <strain evidence="2 3">AV2</strain>
    </source>
</reference>
<sequence>MISMLRRLLAVFLVALIAFSTVAAAQTEVLVPSDVSGPMWWDFNAQTPTVIKLLPNLPGPAPNASDNLRIGFVTQTKEAGGTYEVITIRFKINGMMTVGSPRYGVPDQEVAQWSNNETVKVVIFGNTMEVYVGSTKVWSYEASEEIPDINYVYADSATFGVPAFEGGGYIKIYVDEEELNSILINYQMRESMNATMELFTAFMPLLMVFAIFGMFMKFMGKIMNTLGRAF</sequence>
<dbReference type="EMBL" id="AP028907">
    <property type="protein sequence ID" value="BES80639.1"/>
    <property type="molecule type" value="Genomic_DNA"/>
</dbReference>
<gene>
    <name evidence="2" type="ORF">PABY_02060</name>
</gene>
<feature type="transmembrane region" description="Helical" evidence="1">
    <location>
        <begin position="198"/>
        <end position="218"/>
    </location>
</feature>
<keyword evidence="1" id="KW-0472">Membrane</keyword>
<evidence type="ECO:0000313" key="2">
    <source>
        <dbReference type="EMBL" id="BES80639.1"/>
    </source>
</evidence>
<keyword evidence="3" id="KW-1185">Reference proteome</keyword>
<keyword evidence="1" id="KW-0812">Transmembrane</keyword>
<evidence type="ECO:0000256" key="1">
    <source>
        <dbReference type="SAM" id="Phobius"/>
    </source>
</evidence>
<evidence type="ECO:0000313" key="3">
    <source>
        <dbReference type="Proteomes" id="UP001341135"/>
    </source>
</evidence>
<name>A0ABM8ISU4_9CREN</name>
<dbReference type="Proteomes" id="UP001341135">
    <property type="component" value="Chromosome"/>
</dbReference>